<feature type="region of interest" description="Disordered" evidence="1">
    <location>
        <begin position="36"/>
        <end position="56"/>
    </location>
</feature>
<accession>A0AAD9LWP8</accession>
<evidence type="ECO:0000256" key="1">
    <source>
        <dbReference type="SAM" id="MobiDB-lite"/>
    </source>
</evidence>
<evidence type="ECO:0000313" key="3">
    <source>
        <dbReference type="Proteomes" id="UP001232148"/>
    </source>
</evidence>
<protein>
    <submittedName>
        <fullName evidence="2">Uncharacterized protein</fullName>
    </submittedName>
</protein>
<evidence type="ECO:0000313" key="2">
    <source>
        <dbReference type="EMBL" id="KAK2023924.1"/>
    </source>
</evidence>
<dbReference type="AlphaFoldDB" id="A0AAD9LWP8"/>
<comment type="caution">
    <text evidence="2">The sequence shown here is derived from an EMBL/GenBank/DDBJ whole genome shotgun (WGS) entry which is preliminary data.</text>
</comment>
<reference evidence="2" key="1">
    <citation type="submission" date="2021-06" db="EMBL/GenBank/DDBJ databases">
        <title>Comparative genomics, transcriptomics and evolutionary studies reveal genomic signatures of adaptation to plant cell wall in hemibiotrophic fungi.</title>
        <authorList>
            <consortium name="DOE Joint Genome Institute"/>
            <person name="Baroncelli R."/>
            <person name="Diaz J.F."/>
            <person name="Benocci T."/>
            <person name="Peng M."/>
            <person name="Battaglia E."/>
            <person name="Haridas S."/>
            <person name="Andreopoulos W."/>
            <person name="Labutti K."/>
            <person name="Pangilinan J."/>
            <person name="Floch G.L."/>
            <person name="Makela M.R."/>
            <person name="Henrissat B."/>
            <person name="Grigoriev I.V."/>
            <person name="Crouch J.A."/>
            <person name="De Vries R.P."/>
            <person name="Sukno S.A."/>
            <person name="Thon M.R."/>
        </authorList>
    </citation>
    <scope>NUCLEOTIDE SEQUENCE</scope>
    <source>
        <strain evidence="2">MAFF235873</strain>
    </source>
</reference>
<feature type="region of interest" description="Disordered" evidence="1">
    <location>
        <begin position="103"/>
        <end position="134"/>
    </location>
</feature>
<gene>
    <name evidence="2" type="ORF">LX32DRAFT_656581</name>
</gene>
<organism evidence="2 3">
    <name type="scientific">Colletotrichum zoysiae</name>
    <dbReference type="NCBI Taxonomy" id="1216348"/>
    <lineage>
        <taxon>Eukaryota</taxon>
        <taxon>Fungi</taxon>
        <taxon>Dikarya</taxon>
        <taxon>Ascomycota</taxon>
        <taxon>Pezizomycotina</taxon>
        <taxon>Sordariomycetes</taxon>
        <taxon>Hypocreomycetidae</taxon>
        <taxon>Glomerellales</taxon>
        <taxon>Glomerellaceae</taxon>
        <taxon>Colletotrichum</taxon>
        <taxon>Colletotrichum graminicola species complex</taxon>
    </lineage>
</organism>
<feature type="compositionally biased region" description="Acidic residues" evidence="1">
    <location>
        <begin position="36"/>
        <end position="45"/>
    </location>
</feature>
<dbReference type="Proteomes" id="UP001232148">
    <property type="component" value="Unassembled WGS sequence"/>
</dbReference>
<proteinExistence type="predicted"/>
<keyword evidence="3" id="KW-1185">Reference proteome</keyword>
<sequence>MKYNDMLLLLGLVPGGCTDEVLQNAAQALRLWEEELGEEEDEDEKDSERKTALAGHARRAAEVGDLMPLILKRVHDQNVSLSSLKRQMDRDDTRGVDVGVGVGAEADVPRPKPPPPVVTPTRNAMGGFPVSPGSSGKRSVRLSVRCFPHLLEPQFPNKGNPIVIRYFLAKHAYQPQMVKTVCLRKLALLVDIDITGFDIAN</sequence>
<dbReference type="EMBL" id="MU842981">
    <property type="protein sequence ID" value="KAK2023924.1"/>
    <property type="molecule type" value="Genomic_DNA"/>
</dbReference>
<name>A0AAD9LWP8_9PEZI</name>